<dbReference type="Pfam" id="PF04343">
    <property type="entry name" value="DUF488"/>
    <property type="match status" value="1"/>
</dbReference>
<accession>B8FFE8</accession>
<evidence type="ECO:0008006" key="3">
    <source>
        <dbReference type="Google" id="ProtNLM"/>
    </source>
</evidence>
<dbReference type="PANTHER" id="PTHR39337">
    <property type="entry name" value="BLR5642 PROTEIN"/>
    <property type="match status" value="1"/>
</dbReference>
<dbReference type="eggNOG" id="COG5483">
    <property type="taxonomic scope" value="Bacteria"/>
</dbReference>
<dbReference type="InterPro" id="IPR007438">
    <property type="entry name" value="DUF488"/>
</dbReference>
<dbReference type="PANTHER" id="PTHR39337:SF1">
    <property type="entry name" value="BLR5642 PROTEIN"/>
    <property type="match status" value="1"/>
</dbReference>
<evidence type="ECO:0000313" key="2">
    <source>
        <dbReference type="Proteomes" id="UP000000739"/>
    </source>
</evidence>
<dbReference type="RefSeq" id="WP_015947281.1">
    <property type="nucleotide sequence ID" value="NC_011768.1"/>
</dbReference>
<evidence type="ECO:0000313" key="1">
    <source>
        <dbReference type="EMBL" id="ACL04208.1"/>
    </source>
</evidence>
<sequence length="149" mass="16921">MTLFTIGYEGQTPQEFLTWLNYHHVSFVVDVRELPLSRKKGFSKTALSTMLLGNHIEYMNLRGLGTTKEMRTQLKSTGNFKIFSKNYAQTLSERGNDIKTIMDLINSGETVALLCFERDPETCHRSLVANEIKKQDGNGLKIKHIVPAL</sequence>
<dbReference type="Proteomes" id="UP000000739">
    <property type="component" value="Chromosome"/>
</dbReference>
<dbReference type="PIRSF" id="PIRSF024492">
    <property type="entry name" value="UCP024492"/>
    <property type="match status" value="1"/>
</dbReference>
<name>B8FFE8_DESAL</name>
<gene>
    <name evidence="1" type="ordered locus">Dalk_2515</name>
</gene>
<keyword evidence="2" id="KW-1185">Reference proteome</keyword>
<dbReference type="InterPro" id="IPR014519">
    <property type="entry name" value="UCP024492"/>
</dbReference>
<dbReference type="AlphaFoldDB" id="B8FFE8"/>
<dbReference type="EMBL" id="CP001322">
    <property type="protein sequence ID" value="ACL04208.1"/>
    <property type="molecule type" value="Genomic_DNA"/>
</dbReference>
<organism evidence="1 2">
    <name type="scientific">Desulfatibacillum aliphaticivorans</name>
    <dbReference type="NCBI Taxonomy" id="218208"/>
    <lineage>
        <taxon>Bacteria</taxon>
        <taxon>Pseudomonadati</taxon>
        <taxon>Thermodesulfobacteriota</taxon>
        <taxon>Desulfobacteria</taxon>
        <taxon>Desulfobacterales</taxon>
        <taxon>Desulfatibacillaceae</taxon>
        <taxon>Desulfatibacillum</taxon>
    </lineage>
</organism>
<dbReference type="HOGENOM" id="CLU_077467_2_0_7"/>
<reference evidence="1 2" key="1">
    <citation type="journal article" date="2012" name="Environ. Microbiol.">
        <title>The genome sequence of Desulfatibacillum alkenivorans AK-01: a blueprint for anaerobic alkane oxidation.</title>
        <authorList>
            <person name="Callaghan A.V."/>
            <person name="Morris B.E."/>
            <person name="Pereira I.A."/>
            <person name="McInerney M.J."/>
            <person name="Austin R.N."/>
            <person name="Groves J.T."/>
            <person name="Kukor J.J."/>
            <person name="Suflita J.M."/>
            <person name="Young L.Y."/>
            <person name="Zylstra G.J."/>
            <person name="Wawrik B."/>
        </authorList>
    </citation>
    <scope>NUCLEOTIDE SEQUENCE [LARGE SCALE GENOMIC DNA]</scope>
    <source>
        <strain evidence="1 2">AK-01</strain>
    </source>
</reference>
<protein>
    <recommendedName>
        <fullName evidence="3">DUF488 domain-containing protein</fullName>
    </recommendedName>
</protein>
<proteinExistence type="predicted"/>
<dbReference type="KEGG" id="dal:Dalk_2515"/>